<comment type="cofactor">
    <cofactor evidence="6">
        <name>Zn(2+)</name>
        <dbReference type="ChEBI" id="CHEBI:29105"/>
    </cofactor>
</comment>
<name>F4KRX3_HALH1</name>
<dbReference type="GO" id="GO:0008270">
    <property type="term" value="F:zinc ion binding"/>
    <property type="evidence" value="ECO:0007669"/>
    <property type="project" value="UniProtKB-UniRule"/>
</dbReference>
<keyword evidence="6" id="KW-0997">Cell inner membrane</keyword>
<dbReference type="HOGENOM" id="CLU_009885_0_0_10"/>
<dbReference type="AlphaFoldDB" id="F4KRX3"/>
<keyword evidence="8" id="KW-1185">Reference proteome</keyword>
<sequence>MIKSQVGVEFAVKDPVLVEWVNTQDHLDGKIHPPFDEAQVLHEIKHHLPAQSALKDFIHHNSLHAYQHLKFYAAIFKAAKIFGYQVTLQLQEFRQLYKNGRIREDVLDRIIEDKKGATQVAQWKEKLIAAPYDTSTIPRINRLRAHWKSQFHLDLDTLVQPLLFRVLCSYLDQGISLWKFPGSAAGFLPALQKLERNGFTSFFKTQTARNFLLQDNLDISDLLHKVVGDQRYYEQYLFDQQFSHQGWSGIVSAIEDKPEALLDNRKISLRELIIFELLLEIDALEAQLGKGWQPLCTRVSMPPQNLFAEVESTELQEVFSLWQDAFEWDYYDGVLAGIAQGKEKIQQPPTGKSFQAVFCIDERECSLRRHIESIDPHCETLGAPGFFGVEFFFQPENGQFYEKLCPAPVTPAYLIKESGASTHRKHVLLYSNKTHTLLPGFAITLTLGFWAAVQTFLTLFRPKMSPAISNAFAHMNDDAELSIENKSPEDRENGLQIGFTVEEMTTRVEGQLRGMGLIKNFAPIVYIIAHGSSSANNPHHGAHDCGACSGRPGSVNARVFAAMANHPEVRARLHAKGIDIPAETQFVGGMHDTAADEMGYFDVRLLTAENFGLHRKNAAAFEKALDLNAKERSRRFASINSKMRIDKIRKAIKDRSVSLFEPRPELGHGTNTLCIVGRRDLTKGLFLDRRAFLNSYDYRTDREGKLLPGIMRPLGPVCGGINLEYYFSRVDNYKLGAGTKLPHNVMGLFGVANSSDGDLRPGLPVQMIEVHDPVRLLIIVEHFPEVVLKTIQSSPEMYEWFINEWVHLVAVNPETNQFYYFKAGAFAPYPLLTQHTAVVQDFHTLIETANEMETNQIADATQENLPVFTLN</sequence>
<keyword evidence="1 6" id="KW-0813">Transport</keyword>
<comment type="function">
    <text evidence="6">Part of an energy-coupled inorganic carbon pump.</text>
</comment>
<comment type="subcellular location">
    <subcellularLocation>
        <location evidence="6">Cell inner membrane</location>
        <topology evidence="6">Peripheral membrane protein</topology>
    </subcellularLocation>
</comment>
<evidence type="ECO:0000256" key="4">
    <source>
        <dbReference type="ARBA" id="ARBA00022833"/>
    </source>
</evidence>
<feature type="binding site" evidence="6">
    <location>
        <position position="359"/>
    </location>
    <ligand>
        <name>Zn(2+)</name>
        <dbReference type="ChEBI" id="CHEBI:29105"/>
    </ligand>
</feature>
<organism evidence="7 8">
    <name type="scientific">Haliscomenobacter hydrossis (strain ATCC 27775 / DSM 1100 / LMG 10767 / O)</name>
    <dbReference type="NCBI Taxonomy" id="760192"/>
    <lineage>
        <taxon>Bacteria</taxon>
        <taxon>Pseudomonadati</taxon>
        <taxon>Bacteroidota</taxon>
        <taxon>Saprospiria</taxon>
        <taxon>Saprospirales</taxon>
        <taxon>Haliscomenobacteraceae</taxon>
        <taxon>Haliscomenobacter</taxon>
    </lineage>
</organism>
<feature type="binding site" evidence="6">
    <location>
        <position position="530"/>
    </location>
    <ligand>
        <name>Zn(2+)</name>
        <dbReference type="ChEBI" id="CHEBI:29105"/>
    </ligand>
</feature>
<keyword evidence="4 6" id="KW-0862">Zinc</keyword>
<dbReference type="KEGG" id="hhy:Halhy_3199"/>
<dbReference type="HAMAP" id="MF_01871">
    <property type="entry name" value="DabA"/>
    <property type="match status" value="1"/>
</dbReference>
<evidence type="ECO:0000256" key="3">
    <source>
        <dbReference type="ARBA" id="ARBA00022723"/>
    </source>
</evidence>
<evidence type="ECO:0000256" key="5">
    <source>
        <dbReference type="ARBA" id="ARBA00023136"/>
    </source>
</evidence>
<dbReference type="RefSeq" id="WP_013765601.1">
    <property type="nucleotide sequence ID" value="NC_015510.1"/>
</dbReference>
<dbReference type="InterPro" id="IPR018752">
    <property type="entry name" value="DabA"/>
</dbReference>
<dbReference type="EMBL" id="CP002691">
    <property type="protein sequence ID" value="AEE51060.1"/>
    <property type="molecule type" value="Genomic_DNA"/>
</dbReference>
<evidence type="ECO:0000313" key="7">
    <source>
        <dbReference type="EMBL" id="AEE51060.1"/>
    </source>
</evidence>
<dbReference type="STRING" id="760192.Halhy_3199"/>
<evidence type="ECO:0000256" key="6">
    <source>
        <dbReference type="HAMAP-Rule" id="MF_01871"/>
    </source>
</evidence>
<keyword evidence="3 6" id="KW-0479">Metal-binding</keyword>
<dbReference type="OrthoDB" id="9805101at2"/>
<feature type="binding site" evidence="6">
    <location>
        <position position="361"/>
    </location>
    <ligand>
        <name>Zn(2+)</name>
        <dbReference type="ChEBI" id="CHEBI:29105"/>
    </ligand>
</feature>
<reference key="2">
    <citation type="submission" date="2011-04" db="EMBL/GenBank/DDBJ databases">
        <title>Complete sequence of chromosome of Haliscomenobacter hydrossis DSM 1100.</title>
        <authorList>
            <consortium name="US DOE Joint Genome Institute (JGI-PGF)"/>
            <person name="Lucas S."/>
            <person name="Han J."/>
            <person name="Lapidus A."/>
            <person name="Bruce D."/>
            <person name="Goodwin L."/>
            <person name="Pitluck S."/>
            <person name="Peters L."/>
            <person name="Kyrpides N."/>
            <person name="Mavromatis K."/>
            <person name="Ivanova N."/>
            <person name="Ovchinnikova G."/>
            <person name="Pagani I."/>
            <person name="Daligault H."/>
            <person name="Detter J.C."/>
            <person name="Han C."/>
            <person name="Land M."/>
            <person name="Hauser L."/>
            <person name="Markowitz V."/>
            <person name="Cheng J.-F."/>
            <person name="Hugenholtz P."/>
            <person name="Woyke T."/>
            <person name="Wu D."/>
            <person name="Verbarg S."/>
            <person name="Frueling A."/>
            <person name="Brambilla E."/>
            <person name="Klenk H.-P."/>
            <person name="Eisen J.A."/>
        </authorList>
    </citation>
    <scope>NUCLEOTIDE SEQUENCE</scope>
    <source>
        <strain>DSM 1100</strain>
    </source>
</reference>
<dbReference type="Pfam" id="PF10070">
    <property type="entry name" value="DabA"/>
    <property type="match status" value="1"/>
</dbReference>
<feature type="binding site" evidence="6">
    <location>
        <position position="545"/>
    </location>
    <ligand>
        <name>Zn(2+)</name>
        <dbReference type="ChEBI" id="CHEBI:29105"/>
    </ligand>
</feature>
<accession>F4KRX3</accession>
<proteinExistence type="inferred from homology"/>
<dbReference type="PANTHER" id="PTHR38344">
    <property type="entry name" value="UPF0753 PROTEIN AQ_863"/>
    <property type="match status" value="1"/>
</dbReference>
<evidence type="ECO:0000313" key="8">
    <source>
        <dbReference type="Proteomes" id="UP000008461"/>
    </source>
</evidence>
<comment type="subunit">
    <text evidence="6">Forms a complex with DabB.</text>
</comment>
<reference evidence="7 8" key="1">
    <citation type="journal article" date="2011" name="Stand. Genomic Sci.">
        <title>Complete genome sequence of Haliscomenobacter hydrossis type strain (O).</title>
        <authorList>
            <consortium name="US DOE Joint Genome Institute (JGI-PGF)"/>
            <person name="Daligault H."/>
            <person name="Lapidus A."/>
            <person name="Zeytun A."/>
            <person name="Nolan M."/>
            <person name="Lucas S."/>
            <person name="Del Rio T.G."/>
            <person name="Tice H."/>
            <person name="Cheng J.F."/>
            <person name="Tapia R."/>
            <person name="Han C."/>
            <person name="Goodwin L."/>
            <person name="Pitluck S."/>
            <person name="Liolios K."/>
            <person name="Pagani I."/>
            <person name="Ivanova N."/>
            <person name="Huntemann M."/>
            <person name="Mavromatis K."/>
            <person name="Mikhailova N."/>
            <person name="Pati A."/>
            <person name="Chen A."/>
            <person name="Palaniappan K."/>
            <person name="Land M."/>
            <person name="Hauser L."/>
            <person name="Brambilla E.M."/>
            <person name="Rohde M."/>
            <person name="Verbarg S."/>
            <person name="Goker M."/>
            <person name="Bristow J."/>
            <person name="Eisen J.A."/>
            <person name="Markowitz V."/>
            <person name="Hugenholtz P."/>
            <person name="Kyrpides N.C."/>
            <person name="Klenk H.P."/>
            <person name="Woyke T."/>
        </authorList>
    </citation>
    <scope>NUCLEOTIDE SEQUENCE [LARGE SCALE GENOMIC DNA]</scope>
    <source>
        <strain evidence="8">ATCC 27775 / DSM 1100 / LMG 10767 / O</strain>
    </source>
</reference>
<evidence type="ECO:0000256" key="1">
    <source>
        <dbReference type="ARBA" id="ARBA00022448"/>
    </source>
</evidence>
<evidence type="ECO:0000256" key="2">
    <source>
        <dbReference type="ARBA" id="ARBA00022475"/>
    </source>
</evidence>
<protein>
    <recommendedName>
        <fullName evidence="6">Probable inorganic carbon transporter subunit DabA</fullName>
    </recommendedName>
</protein>
<dbReference type="eggNOG" id="COG3002">
    <property type="taxonomic scope" value="Bacteria"/>
</dbReference>
<keyword evidence="5 6" id="KW-0472">Membrane</keyword>
<dbReference type="Proteomes" id="UP000008461">
    <property type="component" value="Chromosome"/>
</dbReference>
<comment type="similarity">
    <text evidence="6">Belongs to the inorganic carbon transporter (TC 9.A.2) DabA family.</text>
</comment>
<dbReference type="GO" id="GO:0005886">
    <property type="term" value="C:plasma membrane"/>
    <property type="evidence" value="ECO:0007669"/>
    <property type="project" value="UniProtKB-SubCell"/>
</dbReference>
<keyword evidence="2 6" id="KW-1003">Cell membrane</keyword>
<dbReference type="PANTHER" id="PTHR38344:SF1">
    <property type="entry name" value="INORGANIC CARBON TRANSPORTER SUBUNIT DABA-RELATED"/>
    <property type="match status" value="1"/>
</dbReference>
<gene>
    <name evidence="6" type="primary">dabA</name>
    <name evidence="7" type="ordered locus">Halhy_3199</name>
</gene>